<dbReference type="KEGG" id="vg:1489102"/>
<dbReference type="GeneID" id="99618073"/>
<dbReference type="SMR" id="Q81EV8"/>
<gene>
    <name evidence="1" type="ordered locus">BC_1856</name>
</gene>
<proteinExistence type="predicted"/>
<protein>
    <submittedName>
        <fullName evidence="1">Phage protein</fullName>
    </submittedName>
</protein>
<reference evidence="1 2" key="1">
    <citation type="journal article" date="2003" name="Nature">
        <title>Genome sequence of Bacillus cereus and comparative analysis with Bacillus anthracis.</title>
        <authorList>
            <person name="Ivanova N."/>
            <person name="Sorokin A."/>
            <person name="Anderson I."/>
            <person name="Galleron N."/>
            <person name="Candelon B."/>
            <person name="Kapatral V."/>
            <person name="Bhattacharyya A."/>
            <person name="Reznik G."/>
            <person name="Mikhailova N."/>
            <person name="Lapidus A."/>
            <person name="Chu L."/>
            <person name="Mazur M."/>
            <person name="Goltsman E."/>
            <person name="Larsen N."/>
            <person name="D'Souza M."/>
            <person name="Walunas T."/>
            <person name="Grechkin Y."/>
            <person name="Pusch G."/>
            <person name="Haselkorn R."/>
            <person name="Fonstein M."/>
            <person name="Ehrlich S.D."/>
            <person name="Overbeek R."/>
            <person name="Kyrpides N."/>
        </authorList>
    </citation>
    <scope>NUCLEOTIDE SEQUENCE [LARGE SCALE GENOMIC DNA]</scope>
    <source>
        <strain evidence="2">ATCC 14579 / DSM 31 / CCUG 7414 / JCM 2152 / NBRC 15305 / NCIMB 9373 / NCTC 2599 / NRRL B-3711</strain>
    </source>
</reference>
<dbReference type="RefSeq" id="WP_000335907.1">
    <property type="nucleotide sequence ID" value="NC_004722.1"/>
</dbReference>
<dbReference type="EMBL" id="AE016877">
    <property type="protein sequence ID" value="AAP08830.1"/>
    <property type="molecule type" value="Genomic_DNA"/>
</dbReference>
<evidence type="ECO:0000313" key="1">
    <source>
        <dbReference type="EMBL" id="AAP08830.1"/>
    </source>
</evidence>
<organism evidence="1 2">
    <name type="scientific">Bacillus cereus (strain ATCC 14579 / DSM 31 / CCUG 7414 / JCM 2152 / NBRC 15305 / NCIMB 9373 / NCTC 2599 / NRRL B-3711)</name>
    <dbReference type="NCBI Taxonomy" id="226900"/>
    <lineage>
        <taxon>Bacteria</taxon>
        <taxon>Bacillati</taxon>
        <taxon>Bacillota</taxon>
        <taxon>Bacilli</taxon>
        <taxon>Bacillales</taxon>
        <taxon>Bacillaceae</taxon>
        <taxon>Bacillus</taxon>
        <taxon>Bacillus cereus group</taxon>
    </lineage>
</organism>
<sequence length="125" mass="14009">MCMKCEIKNVLKGALANVAGLKITEEVIGKATESQLKELLAADEAEKAIKKQLQAEYKAEIAPIREKYLKRTEELLKPVFERHDKACTEIQNALGIKEDDHVSIDLGTGEVTKEVFKEKETSDLH</sequence>
<dbReference type="HOGENOM" id="CLU_162471_0_0_9"/>
<dbReference type="Proteomes" id="UP000001417">
    <property type="component" value="Chromosome"/>
</dbReference>
<keyword evidence="2" id="KW-1185">Reference proteome</keyword>
<name>Q81EV8_BACCR</name>
<dbReference type="AlphaFoldDB" id="Q81EV8"/>
<dbReference type="PATRIC" id="fig|226900.8.peg.1850"/>
<accession>Q81EV8</accession>
<evidence type="ECO:0000313" key="2">
    <source>
        <dbReference type="Proteomes" id="UP000001417"/>
    </source>
</evidence>
<dbReference type="KEGG" id="bce:BC1856"/>